<feature type="active site" evidence="2">
    <location>
        <position position="105"/>
    </location>
</feature>
<comment type="catalytic activity">
    <reaction evidence="2">
        <text>DNA(n) + a 2'-deoxyribonucleoside 5'-triphosphate = DNA(n+1) + diphosphate</text>
        <dbReference type="Rhea" id="RHEA:22508"/>
        <dbReference type="Rhea" id="RHEA-COMP:17339"/>
        <dbReference type="Rhea" id="RHEA-COMP:17340"/>
        <dbReference type="ChEBI" id="CHEBI:33019"/>
        <dbReference type="ChEBI" id="CHEBI:61560"/>
        <dbReference type="ChEBI" id="CHEBI:173112"/>
        <dbReference type="EC" id="2.7.7.7"/>
    </reaction>
</comment>
<dbReference type="SUPFAM" id="SSF100879">
    <property type="entry name" value="Lesion bypass DNA polymerase (Y-family), little finger domain"/>
    <property type="match status" value="1"/>
</dbReference>
<dbReference type="NCBIfam" id="NF002677">
    <property type="entry name" value="PRK02406.1"/>
    <property type="match status" value="1"/>
</dbReference>
<keyword evidence="2" id="KW-0963">Cytoplasm</keyword>
<reference evidence="4" key="1">
    <citation type="submission" date="2017-02" db="EMBL/GenBank/DDBJ databases">
        <title>Delving into the versatile metabolic prowess of the omnipresent phylum Bacteroidetes.</title>
        <authorList>
            <person name="Nobu M.K."/>
            <person name="Mei R."/>
            <person name="Narihiro T."/>
            <person name="Kuroda K."/>
            <person name="Liu W.-T."/>
        </authorList>
    </citation>
    <scope>NUCLEOTIDE SEQUENCE</scope>
    <source>
        <strain evidence="4">ADurb.Bin131</strain>
    </source>
</reference>
<accession>A0A1V6CDB2</accession>
<keyword evidence="2" id="KW-0479">Metal-binding</keyword>
<proteinExistence type="inferred from homology"/>
<comment type="cofactor">
    <cofactor evidence="2">
        <name>Mg(2+)</name>
        <dbReference type="ChEBI" id="CHEBI:18420"/>
    </cofactor>
    <text evidence="2">Binds 2 magnesium ions per subunit.</text>
</comment>
<dbReference type="PANTHER" id="PTHR11076">
    <property type="entry name" value="DNA REPAIR POLYMERASE UMUC / TRANSFERASE FAMILY MEMBER"/>
    <property type="match status" value="1"/>
</dbReference>
<dbReference type="SUPFAM" id="SSF56672">
    <property type="entry name" value="DNA/RNA polymerases"/>
    <property type="match status" value="1"/>
</dbReference>
<dbReference type="InterPro" id="IPR043128">
    <property type="entry name" value="Rev_trsase/Diguanyl_cyclase"/>
</dbReference>
<comment type="function">
    <text evidence="2">Poorly processive, error-prone DNA polymerase involved in untargeted mutagenesis. Copies undamaged DNA at stalled replication forks, which arise in vivo from mismatched or misaligned primer ends. These misaligned primers can be extended by PolIV. Exhibits no 3'-5' exonuclease (proofreading) activity. May be involved in translesional synthesis, in conjunction with the beta clamp from PolIII.</text>
</comment>
<dbReference type="GO" id="GO:0003887">
    <property type="term" value="F:DNA-directed DNA polymerase activity"/>
    <property type="evidence" value="ECO:0007669"/>
    <property type="project" value="UniProtKB-UniRule"/>
</dbReference>
<dbReference type="AlphaFoldDB" id="A0A1V6CDB2"/>
<sequence>MKKIIIHVDMDAFFASVEQSLNPSLRGQPIFVSGNTARDSVIAACSYEAKKYGVKSGMSVFEGLNLCPDAITVRGNPERYIDTSRRIFNILLTFTEKVEIYSIDEGFLEITLEDCSYKNLKQIGLSIKRAIFEGTFLTCSVGISCNKTIAKIASDLCKPDGIMVICENEISGFMERLPVGKVPGIGPKTAEQLNLMGIELCGQVTRIPLSFFKERFGIKGEEIWHLCSGKGETNVILQSPEPKSFGHSYTLAQDTDDINLLLSVLCRLSHQVGMRMREEDYYGNIVVVTIRYKDFTSFTKRKNYPFWFNDDQTIFRNASSIIFAKPILQKIRLLGVSVSGIHKRYQMSLFKNEKREKMLKVMDSINKTYGAETIFPCLMLYEQIKCQTIKKTHAFMFDELKKFHSR</sequence>
<comment type="similarity">
    <text evidence="1 2">Belongs to the DNA polymerase type-Y family.</text>
</comment>
<dbReference type="GO" id="GO:0000287">
    <property type="term" value="F:magnesium ion binding"/>
    <property type="evidence" value="ECO:0007669"/>
    <property type="project" value="UniProtKB-UniRule"/>
</dbReference>
<dbReference type="GO" id="GO:0042276">
    <property type="term" value="P:error-prone translesion synthesis"/>
    <property type="evidence" value="ECO:0007669"/>
    <property type="project" value="TreeGrafter"/>
</dbReference>
<keyword evidence="2" id="KW-0227">DNA damage</keyword>
<keyword evidence="2" id="KW-0235">DNA replication</keyword>
<dbReference type="Gene3D" id="3.30.1490.100">
    <property type="entry name" value="DNA polymerase, Y-family, little finger domain"/>
    <property type="match status" value="1"/>
</dbReference>
<dbReference type="GO" id="GO:0009432">
    <property type="term" value="P:SOS response"/>
    <property type="evidence" value="ECO:0007669"/>
    <property type="project" value="TreeGrafter"/>
</dbReference>
<keyword evidence="2" id="KW-0515">Mutator protein</keyword>
<dbReference type="Pfam" id="PF11799">
    <property type="entry name" value="IMS_C"/>
    <property type="match status" value="1"/>
</dbReference>
<dbReference type="Pfam" id="PF11798">
    <property type="entry name" value="IMS_HHH"/>
    <property type="match status" value="1"/>
</dbReference>
<dbReference type="InterPro" id="IPR050116">
    <property type="entry name" value="DNA_polymerase-Y"/>
</dbReference>
<dbReference type="PROSITE" id="PS50173">
    <property type="entry name" value="UMUC"/>
    <property type="match status" value="1"/>
</dbReference>
<evidence type="ECO:0000256" key="2">
    <source>
        <dbReference type="HAMAP-Rule" id="MF_01113"/>
    </source>
</evidence>
<dbReference type="InterPro" id="IPR022880">
    <property type="entry name" value="DNApol_IV"/>
</dbReference>
<evidence type="ECO:0000259" key="3">
    <source>
        <dbReference type="PROSITE" id="PS50173"/>
    </source>
</evidence>
<dbReference type="InterPro" id="IPR043502">
    <property type="entry name" value="DNA/RNA_pol_sf"/>
</dbReference>
<dbReference type="Proteomes" id="UP000485562">
    <property type="component" value="Unassembled WGS sequence"/>
</dbReference>
<dbReference type="InterPro" id="IPR036775">
    <property type="entry name" value="DNA_pol_Y-fam_lit_finger_sf"/>
</dbReference>
<comment type="subunit">
    <text evidence="2">Monomer.</text>
</comment>
<keyword evidence="2 4" id="KW-0808">Transferase</keyword>
<keyword evidence="2" id="KW-0238">DNA-binding</keyword>
<evidence type="ECO:0000313" key="4">
    <source>
        <dbReference type="EMBL" id="OQB74898.1"/>
    </source>
</evidence>
<keyword evidence="2" id="KW-0234">DNA repair</keyword>
<dbReference type="GO" id="GO:0006261">
    <property type="term" value="P:DNA-templated DNA replication"/>
    <property type="evidence" value="ECO:0007669"/>
    <property type="project" value="UniProtKB-UniRule"/>
</dbReference>
<dbReference type="GO" id="GO:0006281">
    <property type="term" value="P:DNA repair"/>
    <property type="evidence" value="ECO:0007669"/>
    <property type="project" value="UniProtKB-UniRule"/>
</dbReference>
<dbReference type="Gene3D" id="3.30.70.270">
    <property type="match status" value="1"/>
</dbReference>
<comment type="caution">
    <text evidence="4">The sequence shown here is derived from an EMBL/GenBank/DDBJ whole genome shotgun (WGS) entry which is preliminary data.</text>
</comment>
<dbReference type="PANTHER" id="PTHR11076:SF33">
    <property type="entry name" value="DNA POLYMERASE KAPPA"/>
    <property type="match status" value="1"/>
</dbReference>
<dbReference type="InterPro" id="IPR001126">
    <property type="entry name" value="UmuC"/>
</dbReference>
<dbReference type="GO" id="GO:0005829">
    <property type="term" value="C:cytosol"/>
    <property type="evidence" value="ECO:0007669"/>
    <property type="project" value="TreeGrafter"/>
</dbReference>
<name>A0A1V6CDB2_UNCT6</name>
<dbReference type="EC" id="2.7.7.7" evidence="2"/>
<dbReference type="CDD" id="cd03586">
    <property type="entry name" value="PolY_Pol_IV_kappa"/>
    <property type="match status" value="1"/>
</dbReference>
<protein>
    <recommendedName>
        <fullName evidence="2">DNA polymerase IV</fullName>
        <shortName evidence="2">Pol IV</shortName>
        <ecNumber evidence="2">2.7.7.7</ecNumber>
    </recommendedName>
</protein>
<gene>
    <name evidence="2 4" type="primary">dinB</name>
    <name evidence="4" type="ORF">BWX89_00254</name>
</gene>
<keyword evidence="2 4" id="KW-0548">Nucleotidyltransferase</keyword>
<evidence type="ECO:0000256" key="1">
    <source>
        <dbReference type="ARBA" id="ARBA00010945"/>
    </source>
</evidence>
<dbReference type="HAMAP" id="MF_01113">
    <property type="entry name" value="DNApol_IV"/>
    <property type="match status" value="1"/>
</dbReference>
<organism evidence="4">
    <name type="scientific">candidate division TA06 bacterium ADurb.Bin131</name>
    <dbReference type="NCBI Taxonomy" id="1852827"/>
    <lineage>
        <taxon>Bacteria</taxon>
        <taxon>Bacteria division TA06</taxon>
    </lineage>
</organism>
<feature type="site" description="Substrate discrimination" evidence="2">
    <location>
        <position position="14"/>
    </location>
</feature>
<dbReference type="EMBL" id="MWDQ01000026">
    <property type="protein sequence ID" value="OQB74898.1"/>
    <property type="molecule type" value="Genomic_DNA"/>
</dbReference>
<dbReference type="Gene3D" id="3.40.1170.60">
    <property type="match status" value="1"/>
</dbReference>
<keyword evidence="2" id="KW-0239">DNA-directed DNA polymerase</keyword>
<dbReference type="InterPro" id="IPR024728">
    <property type="entry name" value="PolY_HhH_motif"/>
</dbReference>
<feature type="domain" description="UmuC" evidence="3">
    <location>
        <begin position="5"/>
        <end position="186"/>
    </location>
</feature>
<dbReference type="Gene3D" id="1.10.150.20">
    <property type="entry name" value="5' to 3' exonuclease, C-terminal subdomain"/>
    <property type="match status" value="1"/>
</dbReference>
<comment type="subcellular location">
    <subcellularLocation>
        <location evidence="2">Cytoplasm</location>
    </subcellularLocation>
</comment>
<dbReference type="InterPro" id="IPR017961">
    <property type="entry name" value="DNA_pol_Y-fam_little_finger"/>
</dbReference>
<dbReference type="Pfam" id="PF00817">
    <property type="entry name" value="IMS"/>
    <property type="match status" value="1"/>
</dbReference>
<feature type="binding site" evidence="2">
    <location>
        <position position="104"/>
    </location>
    <ligand>
        <name>Mg(2+)</name>
        <dbReference type="ChEBI" id="CHEBI:18420"/>
    </ligand>
</feature>
<dbReference type="GO" id="GO:0003684">
    <property type="term" value="F:damaged DNA binding"/>
    <property type="evidence" value="ECO:0007669"/>
    <property type="project" value="InterPro"/>
</dbReference>
<feature type="binding site" evidence="2">
    <location>
        <position position="9"/>
    </location>
    <ligand>
        <name>Mg(2+)</name>
        <dbReference type="ChEBI" id="CHEBI:18420"/>
    </ligand>
</feature>
<keyword evidence="2" id="KW-0460">Magnesium</keyword>